<dbReference type="GO" id="GO:0032049">
    <property type="term" value="P:cardiolipin biosynthetic process"/>
    <property type="evidence" value="ECO:0007669"/>
    <property type="project" value="InterPro"/>
</dbReference>
<organism evidence="14 15">
    <name type="scientific">Syphacia muris</name>
    <dbReference type="NCBI Taxonomy" id="451379"/>
    <lineage>
        <taxon>Eukaryota</taxon>
        <taxon>Metazoa</taxon>
        <taxon>Ecdysozoa</taxon>
        <taxon>Nematoda</taxon>
        <taxon>Chromadorea</taxon>
        <taxon>Rhabditida</taxon>
        <taxon>Spirurina</taxon>
        <taxon>Oxyuridomorpha</taxon>
        <taxon>Oxyuroidea</taxon>
        <taxon>Oxyuridae</taxon>
        <taxon>Syphacia</taxon>
    </lineage>
</organism>
<keyword evidence="12" id="KW-1133">Transmembrane helix</keyword>
<name>A0A158R4G8_9BILA</name>
<sequence>MHEVLPSLTNNGSFTVPASSIHIIDTPEEFYNCLLELAKNVRNRITLSTLYIGDGPLEQAFVEQLRKSINDNSDLSLEILIDYFRGTRGGEKSSVALLKRLLPRASVCLFHTPTLRGFLKRILPERSNEIIGLQHMKLYIFDDSVVISGANLSETYFTNRQDRYIRIDNCKELADFLDKLVKIVQSFSFRLKPDGSLVLHEKCEVHPSDGSAVEYWEIAHSRLFNHIKSLPVNENTFGPDTTRIFPLIQMGIFGIDQEHKFLTDLFGSKNTTLKITVASGYLNFVDEYISLISKVGTFSMDVIFASPQANGFHEGSGLSRYIPAMYVNLSKHFFNTVRSNVRLFEYSRPLWSFHGKGLWISSTSSDIAATLVGSSNYGFRSLKRDLELQLLIVTNNEKLKTQLNKVDFRGIPVYRFQNIVIGSIIARLKLLQTIIAAAVVPYYFWKYGLGEVQLERCLLISGLAIFAIGMLVAATRYFNRLIGVISMNQTNEVIRVGYLSFWGSRRNQIIPVKDVVPISDSDSNPNDVIVKFCRYSTPKFLYLSRIKSEIVDKERAELLFGDLTIFKNKAC</sequence>
<comment type="pathway">
    <text evidence="2 11">Phospholipid metabolism; phosphatidylglycerol biosynthesis; phosphatidylglycerol from CDP-diacylglycerol: step 1/2.</text>
</comment>
<evidence type="ECO:0000313" key="14">
    <source>
        <dbReference type="Proteomes" id="UP000046393"/>
    </source>
</evidence>
<dbReference type="CDD" id="cd09137">
    <property type="entry name" value="PLDc_PGS1_euk_2"/>
    <property type="match status" value="1"/>
</dbReference>
<protein>
    <recommendedName>
        <fullName evidence="11">CDP-diacylglycerol--glycerol-3-phosphate 3-phosphatidyltransferase</fullName>
        <ecNumber evidence="11">2.7.8.5</ecNumber>
    </recommendedName>
</protein>
<evidence type="ECO:0000256" key="12">
    <source>
        <dbReference type="SAM" id="Phobius"/>
    </source>
</evidence>
<dbReference type="WBParaSite" id="SMUV_0000337901-mRNA-1">
    <property type="protein sequence ID" value="SMUV_0000337901-mRNA-1"/>
    <property type="gene ID" value="SMUV_0000337901"/>
</dbReference>
<feature type="transmembrane region" description="Helical" evidence="12">
    <location>
        <begin position="457"/>
        <end position="478"/>
    </location>
</feature>
<keyword evidence="5 11" id="KW-0808">Transferase</keyword>
<comment type="similarity">
    <text evidence="3 11">Belongs to the CDP-alcohol phosphatidyltransferase class-II family.</text>
</comment>
<evidence type="ECO:0000256" key="5">
    <source>
        <dbReference type="ARBA" id="ARBA00022679"/>
    </source>
</evidence>
<evidence type="ECO:0000256" key="8">
    <source>
        <dbReference type="ARBA" id="ARBA00023209"/>
    </source>
</evidence>
<keyword evidence="11" id="KW-0496">Mitochondrion</keyword>
<evidence type="ECO:0000313" key="15">
    <source>
        <dbReference type="WBParaSite" id="SMUV_0000337901-mRNA-1"/>
    </source>
</evidence>
<feature type="transmembrane region" description="Helical" evidence="12">
    <location>
        <begin position="424"/>
        <end position="445"/>
    </location>
</feature>
<dbReference type="AlphaFoldDB" id="A0A158R4G8"/>
<comment type="subcellular location">
    <subcellularLocation>
        <location evidence="11">Mitochondrion</location>
    </subcellularLocation>
</comment>
<evidence type="ECO:0000256" key="11">
    <source>
        <dbReference type="RuleBase" id="RU365024"/>
    </source>
</evidence>
<dbReference type="PROSITE" id="PS50035">
    <property type="entry name" value="PLD"/>
    <property type="match status" value="1"/>
</dbReference>
<keyword evidence="7 11" id="KW-0443">Lipid metabolism</keyword>
<evidence type="ECO:0000256" key="7">
    <source>
        <dbReference type="ARBA" id="ARBA00023098"/>
    </source>
</evidence>
<reference evidence="15" key="1">
    <citation type="submission" date="2016-04" db="UniProtKB">
        <authorList>
            <consortium name="WormBaseParasite"/>
        </authorList>
    </citation>
    <scope>IDENTIFICATION</scope>
</reference>
<dbReference type="PANTHER" id="PTHR12586">
    <property type="entry name" value="CDP-DIACYLGLYCEROL--SERINE O-PHOSPHATIDYLTRANSFERASE"/>
    <property type="match status" value="1"/>
</dbReference>
<evidence type="ECO:0000256" key="10">
    <source>
        <dbReference type="ARBA" id="ARBA00048586"/>
    </source>
</evidence>
<dbReference type="EC" id="2.7.8.5" evidence="11"/>
<proteinExistence type="inferred from homology"/>
<dbReference type="SUPFAM" id="SSF56024">
    <property type="entry name" value="Phospholipase D/nuclease"/>
    <property type="match status" value="1"/>
</dbReference>
<evidence type="ECO:0000256" key="2">
    <source>
        <dbReference type="ARBA" id="ARBA00005042"/>
    </source>
</evidence>
<keyword evidence="14" id="KW-1185">Reference proteome</keyword>
<dbReference type="GO" id="GO:0008444">
    <property type="term" value="F:CDP-diacylglycerol-glycerol-3-phosphate 3-phosphatidyltransferase activity"/>
    <property type="evidence" value="ECO:0007669"/>
    <property type="project" value="UniProtKB-EC"/>
</dbReference>
<dbReference type="SMART" id="SM00155">
    <property type="entry name" value="PLDc"/>
    <property type="match status" value="2"/>
</dbReference>
<keyword evidence="11" id="KW-0547">Nucleotide-binding</keyword>
<evidence type="ECO:0000259" key="13">
    <source>
        <dbReference type="PROSITE" id="PS50035"/>
    </source>
</evidence>
<dbReference type="GO" id="GO:0005524">
    <property type="term" value="F:ATP binding"/>
    <property type="evidence" value="ECO:0007669"/>
    <property type="project" value="UniProtKB-KW"/>
</dbReference>
<evidence type="ECO:0000256" key="1">
    <source>
        <dbReference type="ARBA" id="ARBA00003537"/>
    </source>
</evidence>
<dbReference type="InterPro" id="IPR016270">
    <property type="entry name" value="PGS1"/>
</dbReference>
<keyword evidence="12" id="KW-0472">Membrane</keyword>
<comment type="function">
    <text evidence="1 11">Functions in the biosynthesis of the anionic phospholipids phosphatidylglycerol and cardiolipin.</text>
</comment>
<comment type="catalytic activity">
    <reaction evidence="10 11">
        <text>a CDP-1,2-diacyl-sn-glycerol + sn-glycerol 3-phosphate = a 1,2-diacyl-sn-glycero-3-phospho-(1'-sn-glycero-3'-phosphate) + CMP + H(+)</text>
        <dbReference type="Rhea" id="RHEA:12593"/>
        <dbReference type="ChEBI" id="CHEBI:15378"/>
        <dbReference type="ChEBI" id="CHEBI:57597"/>
        <dbReference type="ChEBI" id="CHEBI:58332"/>
        <dbReference type="ChEBI" id="CHEBI:60110"/>
        <dbReference type="ChEBI" id="CHEBI:60377"/>
        <dbReference type="EC" id="2.7.8.5"/>
    </reaction>
</comment>
<dbReference type="Proteomes" id="UP000046393">
    <property type="component" value="Unplaced"/>
</dbReference>
<keyword evidence="4 11" id="KW-0444">Lipid biosynthesis</keyword>
<dbReference type="PANTHER" id="PTHR12586:SF1">
    <property type="entry name" value="CDP-DIACYLGLYCEROL--GLYCEROL-3-PHOSPHATE 3-PHOSPHATIDYLTRANSFERASE, MITOCHONDRIAL"/>
    <property type="match status" value="1"/>
</dbReference>
<keyword evidence="11" id="KW-0067">ATP-binding</keyword>
<dbReference type="UniPathway" id="UPA00084">
    <property type="reaction ID" value="UER00503"/>
</dbReference>
<evidence type="ECO:0000256" key="6">
    <source>
        <dbReference type="ARBA" id="ARBA00022737"/>
    </source>
</evidence>
<accession>A0A158R4G8</accession>
<dbReference type="GO" id="GO:0005739">
    <property type="term" value="C:mitochondrion"/>
    <property type="evidence" value="ECO:0007669"/>
    <property type="project" value="UniProtKB-SubCell"/>
</dbReference>
<keyword evidence="12" id="KW-0812">Transmembrane</keyword>
<dbReference type="InterPro" id="IPR001736">
    <property type="entry name" value="PLipase_D/transphosphatidylase"/>
</dbReference>
<dbReference type="CDD" id="cd09135">
    <property type="entry name" value="PLDc_PGS1_euk_1"/>
    <property type="match status" value="1"/>
</dbReference>
<evidence type="ECO:0000256" key="9">
    <source>
        <dbReference type="ARBA" id="ARBA00023264"/>
    </source>
</evidence>
<keyword evidence="8 11" id="KW-0594">Phospholipid biosynthesis</keyword>
<keyword evidence="6" id="KW-0677">Repeat</keyword>
<keyword evidence="9 11" id="KW-1208">Phospholipid metabolism</keyword>
<dbReference type="STRING" id="451379.A0A158R4G8"/>
<feature type="domain" description="PLD phosphodiesterase" evidence="13">
    <location>
        <begin position="130"/>
        <end position="156"/>
    </location>
</feature>
<evidence type="ECO:0000256" key="3">
    <source>
        <dbReference type="ARBA" id="ARBA00010682"/>
    </source>
</evidence>
<dbReference type="Gene3D" id="3.30.870.10">
    <property type="entry name" value="Endonuclease Chain A"/>
    <property type="match status" value="2"/>
</dbReference>
<evidence type="ECO:0000256" key="4">
    <source>
        <dbReference type="ARBA" id="ARBA00022516"/>
    </source>
</evidence>